<evidence type="ECO:0000313" key="1">
    <source>
        <dbReference type="EMBL" id="MDR6785523.1"/>
    </source>
</evidence>
<dbReference type="EMBL" id="JAVDTF010000004">
    <property type="protein sequence ID" value="MDR6785523.1"/>
    <property type="molecule type" value="Genomic_DNA"/>
</dbReference>
<evidence type="ECO:0000313" key="2">
    <source>
        <dbReference type="Proteomes" id="UP001246858"/>
    </source>
</evidence>
<keyword evidence="2" id="KW-1185">Reference proteome</keyword>
<comment type="caution">
    <text evidence="1">The sequence shown here is derived from an EMBL/GenBank/DDBJ whole genome shotgun (WGS) entry which is preliminary data.</text>
</comment>
<accession>A0ACC6L2K4</accession>
<gene>
    <name evidence="1" type="ORF">J2X78_004108</name>
</gene>
<reference evidence="1" key="1">
    <citation type="submission" date="2023-07" db="EMBL/GenBank/DDBJ databases">
        <title>Sorghum-associated microbial communities from plants grown in Nebraska, USA.</title>
        <authorList>
            <person name="Schachtman D."/>
        </authorList>
    </citation>
    <scope>NUCLEOTIDE SEQUENCE</scope>
    <source>
        <strain evidence="1">2697</strain>
    </source>
</reference>
<dbReference type="Proteomes" id="UP001246858">
    <property type="component" value="Unassembled WGS sequence"/>
</dbReference>
<name>A0ACC6L2K4_9SPHI</name>
<proteinExistence type="predicted"/>
<sequence length="1174" mass="131337">MNFYSLFKRKEFAQKADFRSKIASPVITWIKGIDRRKYIMRINLTIMMLTTILLQVGIAGHAQKVNLIKRNVTLQEVFKEIGKQTGFDFVYNTQLMKKAKPLSIKAVNVPLKEVLDECFRDQPFEYEINDNSITISAKKPKEEITNALQSLLVIITGQVTDENNKPVSGVNVRYSGAKAATITDEYGKYNVEIPDGNTELIFTYIGYKVYKVKPNLRKVINVQLEPLTKELDAVVVTGLFSRPAENFSGAATKVSGKELRNVNSMNVLDALKVFDPAVRIPDNIQLGSNPNALPQISLRGTNNFPVQQGNVSIPSSGADFMSAYATNPSMPLFILDGFEVSLQKIYDLDINRIASITILKDAVGTSAYGSRASNGVIVVETLQPKAGKLQLSYNTTLQITGPDLTSYRLLNAANKLELERMSGTYNGGGRPDHQLYYDELYSKRKADVSRGVDTYWLSQPLQTGIGNKQSLFVEGGDEYIRYGASFGYTANRGVMKGSSRKNYEGGMSLSYRRKKFLVRNQLIVMANRSDNSPWGNFSDYSRLNQYWSPYDENGKIRKILEITSVPGYLNLGATYTNPMYNATLGTADYSGYFGINNNTFLEWRFDNGLKITGKVGISSQKDQSDVFLPADHTNFATITDYNSTDYFNRGRYTKNNGSFFSYDASLLVDYNHSFGKHLLFGTFGLSAAEQNSKAYGLVVTGFPNTRLDEVFLGNAYLRESRPSGKNDITRRASMFTSLNYTYDRRYLADFSFNVDGSTQFGAKNRFAPFWAIGLGWNLHEEEFMSMLKESAVNRLKLRAGLGTTGSQQFPPYMGISTYKYNTAQDYLGMLGASLMAYGNESLQWQQTLKRNIGADISLFRDRVVLRLDAYLETTNNLLLDINTPPSVGVNSYKENIGKLQNKGIEGNINVFILRNDKQSTFWSVFVNAIHNQNKIQEISNALKKMNQANDATRNPDGTASRLQTRPQLRFKEGQSVNAIWAVPSAGIDPSNGREIFIKQNGDLTYTWDAADKVIAGDALPAVSGNLGTNLSYKGIQIGLYFSYQLGGKLYNQTLADRLENANIGYNVDERVLLGRWKQPGDHTYFKGIVDITGFPVTAPTNATSRFVQRNNFLDLESLSLGYLIPDKATAKWGIKNTRLSLQINNLIRLATVKAERGLDYPFARNFTFNLSTSL</sequence>
<protein>
    <submittedName>
        <fullName evidence="1">TonB-linked SusC/RagA family outer membrane protein</fullName>
    </submittedName>
</protein>
<organism evidence="1 2">
    <name type="scientific">Pedobacter africanus</name>
    <dbReference type="NCBI Taxonomy" id="151894"/>
    <lineage>
        <taxon>Bacteria</taxon>
        <taxon>Pseudomonadati</taxon>
        <taxon>Bacteroidota</taxon>
        <taxon>Sphingobacteriia</taxon>
        <taxon>Sphingobacteriales</taxon>
        <taxon>Sphingobacteriaceae</taxon>
        <taxon>Pedobacter</taxon>
    </lineage>
</organism>